<dbReference type="Pfam" id="PF04977">
    <property type="entry name" value="DivIC"/>
    <property type="match status" value="1"/>
</dbReference>
<organism evidence="2 3">
    <name type="scientific">Xylanibacter muris</name>
    <dbReference type="NCBI Taxonomy" id="2736290"/>
    <lineage>
        <taxon>Bacteria</taxon>
        <taxon>Pseudomonadati</taxon>
        <taxon>Bacteroidota</taxon>
        <taxon>Bacteroidia</taxon>
        <taxon>Bacteroidales</taxon>
        <taxon>Prevotellaceae</taxon>
        <taxon>Xylanibacter</taxon>
    </lineage>
</organism>
<protein>
    <submittedName>
        <fullName evidence="2">Septum formation initiator family protein</fullName>
    </submittedName>
</protein>
<evidence type="ECO:0000313" key="3">
    <source>
        <dbReference type="Proteomes" id="UP000714420"/>
    </source>
</evidence>
<evidence type="ECO:0000256" key="1">
    <source>
        <dbReference type="SAM" id="Coils"/>
    </source>
</evidence>
<accession>A0ABX2ANP1</accession>
<dbReference type="InterPro" id="IPR007060">
    <property type="entry name" value="FtsL/DivIC"/>
</dbReference>
<dbReference type="EMBL" id="JABKKF010000011">
    <property type="protein sequence ID" value="NPD92809.1"/>
    <property type="molecule type" value="Genomic_DNA"/>
</dbReference>
<feature type="coiled-coil region" evidence="1">
    <location>
        <begin position="48"/>
        <end position="75"/>
    </location>
</feature>
<evidence type="ECO:0000313" key="2">
    <source>
        <dbReference type="EMBL" id="NPD92809.1"/>
    </source>
</evidence>
<dbReference type="RefSeq" id="WP_172276327.1">
    <property type="nucleotide sequence ID" value="NZ_CASGMU010000011.1"/>
</dbReference>
<keyword evidence="1" id="KW-0175">Coiled coil</keyword>
<gene>
    <name evidence="2" type="ORF">HPS56_10735</name>
</gene>
<proteinExistence type="predicted"/>
<name>A0ABX2ANP1_9BACT</name>
<keyword evidence="3" id="KW-1185">Reference proteome</keyword>
<comment type="caution">
    <text evidence="2">The sequence shown here is derived from an EMBL/GenBank/DDBJ whole genome shotgun (WGS) entry which is preliminary data.</text>
</comment>
<dbReference type="Proteomes" id="UP000714420">
    <property type="component" value="Unassembled WGS sequence"/>
</dbReference>
<sequence>MSRLKIFLSFFQRLKGLKYVLVIIAGTVIVCFVDENSMWSHYCNKRRISDMQTEIEKYRQDYKRDEALLERLSTDPKAIEKIAREKYFMKADDEDIFVLSDDKQSETDDETVE</sequence>
<reference evidence="2 3" key="1">
    <citation type="submission" date="2020-05" db="EMBL/GenBank/DDBJ databases">
        <title>Distinct polysaccharide utilization as determinants for interspecies competition between intestinal Prevotella spp.</title>
        <authorList>
            <person name="Galvez E.J.C."/>
            <person name="Iljazovic A."/>
            <person name="Strowig T."/>
        </authorList>
    </citation>
    <scope>NUCLEOTIDE SEQUENCE [LARGE SCALE GENOMIC DNA]</scope>
    <source>
        <strain evidence="2 3">PMUR</strain>
    </source>
</reference>